<evidence type="ECO:0000313" key="2">
    <source>
        <dbReference type="Proteomes" id="UP000765509"/>
    </source>
</evidence>
<reference evidence="1" key="1">
    <citation type="submission" date="2021-03" db="EMBL/GenBank/DDBJ databases">
        <title>Draft genome sequence of rust myrtle Austropuccinia psidii MF-1, a brazilian biotype.</title>
        <authorList>
            <person name="Quecine M.C."/>
            <person name="Pachon D.M.R."/>
            <person name="Bonatelli M.L."/>
            <person name="Correr F.H."/>
            <person name="Franceschini L.M."/>
            <person name="Leite T.F."/>
            <person name="Margarido G.R.A."/>
            <person name="Almeida C.A."/>
            <person name="Ferrarezi J.A."/>
            <person name="Labate C.A."/>
        </authorList>
    </citation>
    <scope>NUCLEOTIDE SEQUENCE</scope>
    <source>
        <strain evidence="1">MF-1</strain>
    </source>
</reference>
<evidence type="ECO:0000313" key="1">
    <source>
        <dbReference type="EMBL" id="MBW0473442.1"/>
    </source>
</evidence>
<dbReference type="OrthoDB" id="2506005at2759"/>
<evidence type="ECO:0008006" key="3">
    <source>
        <dbReference type="Google" id="ProtNLM"/>
    </source>
</evidence>
<dbReference type="AlphaFoldDB" id="A0A9Q3GNN7"/>
<gene>
    <name evidence="1" type="ORF">O181_013157</name>
</gene>
<dbReference type="Proteomes" id="UP000765509">
    <property type="component" value="Unassembled WGS sequence"/>
</dbReference>
<proteinExistence type="predicted"/>
<name>A0A9Q3GNN7_9BASI</name>
<keyword evidence="2" id="KW-1185">Reference proteome</keyword>
<accession>A0A9Q3GNN7</accession>
<protein>
    <recommendedName>
        <fullName evidence="3">DUF4219 domain-containing protein</fullName>
    </recommendedName>
</protein>
<organism evidence="1 2">
    <name type="scientific">Austropuccinia psidii MF-1</name>
    <dbReference type="NCBI Taxonomy" id="1389203"/>
    <lineage>
        <taxon>Eukaryota</taxon>
        <taxon>Fungi</taxon>
        <taxon>Dikarya</taxon>
        <taxon>Basidiomycota</taxon>
        <taxon>Pucciniomycotina</taxon>
        <taxon>Pucciniomycetes</taxon>
        <taxon>Pucciniales</taxon>
        <taxon>Sphaerophragmiaceae</taxon>
        <taxon>Austropuccinia</taxon>
    </lineage>
</organism>
<sequence length="232" mass="27267">MNEKILDVKDILTIPVLYGTNYGHWQMRMKIHFKSRDLLAVCNRPCPLDASTGAANKWTKASFEAINLITTRIMERVFREAINSKTIENSHLLWSKSLKQYTFKRGVNRGWVWMDWQLFFFDGGNPHLSQFVETLIFNEDIIKKPLSILSQLHNFDSHSNLRSCTNNKKETSSSALVSTYDEPHKIIFYCSQGKHNKRCTTHKKEEFWAENPHLRPSLHEKKQKTTHWLIYP</sequence>
<comment type="caution">
    <text evidence="1">The sequence shown here is derived from an EMBL/GenBank/DDBJ whole genome shotgun (WGS) entry which is preliminary data.</text>
</comment>
<dbReference type="EMBL" id="AVOT02003411">
    <property type="protein sequence ID" value="MBW0473442.1"/>
    <property type="molecule type" value="Genomic_DNA"/>
</dbReference>